<dbReference type="EMBL" id="SRZB01000003">
    <property type="protein sequence ID" value="TGY00086.1"/>
    <property type="molecule type" value="Genomic_DNA"/>
</dbReference>
<sequence length="1970" mass="214774">MMREKSSKRLIRSFLSGLLAFVLAFTPVLSSLPAMQAEAAEAKKWYHVETGSGNGNNHSYSNASTKPAAVLLHNTERMPANDGTFSVTYEKQGDSTADARLGFFYTYLDDNNFLYVGYDKDSHWFYEYNVNGGGTKYDTIEGIPDQADGSRTTFSISLAREALTVKVNDVTKSVNVQDFFILAEVVGDNGKFGFRLGSPTSMHFTDAKLGTTALDNDWSFLAECEGQTFQEEAPVPVHTVTGAVKNTNGQPVEGANVRIGYESAQTGSDGSFSVEVEEGTYDVAVSAKGYVAKTISGVAITEDKSLGDIELETKTETVYEHYIQTNKIKAAVSSTFPQVMQYKLTDGGSEKTVQGQEKELSTIKINGVAITPVMGEVKISENNAVYPMTLKRDSIDLEMTVEISVEQNDLIWRVTEIKKKEGCPKIHTIEVPELNLVTITDEQSDAQFMGANVSTDTEVSGDQEITFEDGFAANSSAGYVYGFLSADGVSAGVWSNSEMSGDKRLVRNNGVNSMSLTSALWYHEYGNLALNADYDSDDYNKTPVSELPCAKVCLAGDENQDGAVDWQDGAIAYRDIMNNPMGSENTKELVNYRISMNFSSQATNPYLKTADNIKKVYLATDGLPQAVMMKGYGSEGHDSANSEYGHVADRLGGLEELKKLNSIAHKYNTQMGIHVNAQEAYPEAQSFNEKLINGVGAKGWGWLDQSLTINRPYDLGSGLRYKRMLQLYDQLNDTSLYANKWPGVVGEGEDETVADAETIANTVAEKKQTVDTNLDFMYLDVWYGDSWETRKIAQQFNSLGWRFSTEFGEEGEYDSTWQHWATEGHYGGKSKKGMNSDVMRFLRNHQKDSYVLNYPRFGGTADNPLLGGFSLTGFEGWGGSNDSFNTYMTGTFAENLPTKFLQHYLVYKWENYPKGQSPVGNHEKQITLKNKEGDTVVVTRKEEQRDDDYIERIITLNGKTVLDEVKYLLPWTDSETKKEKLYHYNYEGGTTEWELQEDWAGLANVIVYKLTDVGRTGKQTVEVKNGKITLTAEADTPYVVLKGDEAPKTVSEWSTGTHVKDSGFNSYAGTGENGSALNPQVWSGDVDSADVKVVRVATGNKYLSMGSAKKELEVMTEISGLEKGKNYVAEVYVDNKSDAKAWIEVLGGTKVVSNYTLRSVAGNYTQCDAHNLRGMQGSNMQIMLVSFTAASTSATLVLRREAGEGITYFDDIRIVQKTLNNVHEDGSFTQDFEEVVQGIYPFVYGPAQSVTDHVTHLSELHAPYTQSGWGNMILDDVIGGKWSLKHHGNNNGLIYRTIPQNLHLEPGVTYDVTFDYQAGRDDMYYMVIGDGESITEQSEYLAGTAAPAVGQKSTTGKCSFTITGSGTGQSWFGLYSTRFAEIEGVEYSFGQKDFILDNLVVKPRAGEKALTIDKRTMELNGRGDVGKITASKDVTWSSSDENVVIVDADGYVQAMGAGSAEITATSKQDSSETVSCSVTVVNGKDSLLDAPFTGIVVNTEASGEGGENAIDGDVSTWWHSQWAGERFTVSETNPAIATVTLKDGIDAISGFILTQRPGNTNGLVHKLQYIVGNSFDAATHTVSDIIAQGDMTVAEEKVAAGAEVKVPFNETVTGKYLQIRILKGGGDFAAIGELALYKTDVFDNAELLKEKQDEKKAADAAVQEAGKAVDDAKKTLAEAEKAVNAATTEWKKAQAVYNKAQADLEVQKAELTKKKAEKAQQEAAYALAMMEAAQATDPAIKAQKQAAANAAKAEIAKAKDSLAKAEDTLEKAKQNMAAAKASMEETLAKPDKPINQGNSGGQKPNPTPNPNPNPGPAPNPPVKEPIRNGSVGKSGNGRYQVINAKAKTARLKEVINRKKPTLNVPDTVKINGVTCKVVEVGAKVMKGNPKLKKVVLGKNVTTIGKQAFMNCKKLANVQLKGKALKSIKAGAFKKTSAKLKVSAKKMSKKEKAKLLKALKKAGCSKKVKVK</sequence>
<organism evidence="1 2">
    <name type="scientific">Hominisplanchenecus murintestinalis</name>
    <dbReference type="NCBI Taxonomy" id="2941517"/>
    <lineage>
        <taxon>Bacteria</taxon>
        <taxon>Bacillati</taxon>
        <taxon>Bacillota</taxon>
        <taxon>Clostridia</taxon>
        <taxon>Lachnospirales</taxon>
        <taxon>Lachnospiraceae</taxon>
        <taxon>Hominisplanchenecus</taxon>
    </lineage>
</organism>
<evidence type="ECO:0000313" key="2">
    <source>
        <dbReference type="Proteomes" id="UP000307720"/>
    </source>
</evidence>
<protein>
    <submittedName>
        <fullName evidence="1">Cell wall anchor protein</fullName>
    </submittedName>
</protein>
<accession>A0AC61R286</accession>
<evidence type="ECO:0000313" key="1">
    <source>
        <dbReference type="EMBL" id="TGY00086.1"/>
    </source>
</evidence>
<dbReference type="Proteomes" id="UP000307720">
    <property type="component" value="Unassembled WGS sequence"/>
</dbReference>
<reference evidence="1" key="1">
    <citation type="submission" date="2019-04" db="EMBL/GenBank/DDBJ databases">
        <title>Microbes associate with the intestines of laboratory mice.</title>
        <authorList>
            <person name="Navarre W."/>
            <person name="Wong E."/>
            <person name="Huang K."/>
            <person name="Tropini C."/>
            <person name="Ng K."/>
            <person name="Yu B."/>
        </authorList>
    </citation>
    <scope>NUCLEOTIDE SEQUENCE</scope>
    <source>
        <strain evidence="1">NM72_1-8</strain>
    </source>
</reference>
<comment type="caution">
    <text evidence="1">The sequence shown here is derived from an EMBL/GenBank/DDBJ whole genome shotgun (WGS) entry which is preliminary data.</text>
</comment>
<name>A0AC61R286_9FIRM</name>
<proteinExistence type="predicted"/>
<gene>
    <name evidence="1" type="ORF">E5357_03440</name>
</gene>
<keyword evidence="2" id="KW-1185">Reference proteome</keyword>